<protein>
    <recommendedName>
        <fullName evidence="1">J domain-containing protein</fullName>
    </recommendedName>
</protein>
<gene>
    <name evidence="2" type="ORF">SELMODRAFT_426159</name>
</gene>
<dbReference type="EMBL" id="GL377645">
    <property type="protein sequence ID" value="EFJ11623.1"/>
    <property type="molecule type" value="Genomic_DNA"/>
</dbReference>
<dbReference type="HOGENOM" id="CLU_055868_3_0_1"/>
<evidence type="ECO:0000259" key="1">
    <source>
        <dbReference type="PROSITE" id="PS50076"/>
    </source>
</evidence>
<dbReference type="InterPro" id="IPR056453">
    <property type="entry name" value="HTH_DNAJC9"/>
</dbReference>
<accession>D8SVI3</accession>
<dbReference type="AlphaFoldDB" id="D8SVI3"/>
<dbReference type="Gene3D" id="1.10.287.110">
    <property type="entry name" value="DnaJ domain"/>
    <property type="match status" value="1"/>
</dbReference>
<dbReference type="SUPFAM" id="SSF46565">
    <property type="entry name" value="Chaperone J-domain"/>
    <property type="match status" value="1"/>
</dbReference>
<dbReference type="eggNOG" id="KOG0719">
    <property type="taxonomic scope" value="Eukaryota"/>
</dbReference>
<dbReference type="KEGG" id="smo:SELMODRAFT_426159"/>
<dbReference type="Pfam" id="PF23302">
    <property type="entry name" value="HTH_DNAJC9"/>
    <property type="match status" value="1"/>
</dbReference>
<dbReference type="InterPro" id="IPR042977">
    <property type="entry name" value="AtJ6-like"/>
</dbReference>
<dbReference type="STRING" id="88036.D8SVI3"/>
<evidence type="ECO:0000313" key="2">
    <source>
        <dbReference type="EMBL" id="EFJ11623.1"/>
    </source>
</evidence>
<dbReference type="PROSITE" id="PS50076">
    <property type="entry name" value="DNAJ_2"/>
    <property type="match status" value="1"/>
</dbReference>
<evidence type="ECO:0000313" key="3">
    <source>
        <dbReference type="Proteomes" id="UP000001514"/>
    </source>
</evidence>
<sequence>MAGKHDGAGGSGKLEDGTGLYEILGVSRTALSDEIRKAYLNRSLELHPDKNPGNKDAMGNFQRLHNAFKILSDPNKRAIYDQMGIEMGDSYPSVYELSRRSNQRVTLDDIESFHDDYRGSEAETKDLKDLYTKHDGDMDEVFAHLMCSKPSEDSDRFMGVIDEAISSGMRANGDT</sequence>
<dbReference type="InterPro" id="IPR036869">
    <property type="entry name" value="J_dom_sf"/>
</dbReference>
<dbReference type="Proteomes" id="UP000001514">
    <property type="component" value="Unassembled WGS sequence"/>
</dbReference>
<dbReference type="PRINTS" id="PR00625">
    <property type="entry name" value="JDOMAIN"/>
</dbReference>
<proteinExistence type="predicted"/>
<dbReference type="InParanoid" id="D8SVI3"/>
<organism evidence="3">
    <name type="scientific">Selaginella moellendorffii</name>
    <name type="common">Spikemoss</name>
    <dbReference type="NCBI Taxonomy" id="88036"/>
    <lineage>
        <taxon>Eukaryota</taxon>
        <taxon>Viridiplantae</taxon>
        <taxon>Streptophyta</taxon>
        <taxon>Embryophyta</taxon>
        <taxon>Tracheophyta</taxon>
        <taxon>Lycopodiopsida</taxon>
        <taxon>Selaginellales</taxon>
        <taxon>Selaginellaceae</taxon>
        <taxon>Selaginella</taxon>
    </lineage>
</organism>
<dbReference type="Pfam" id="PF00226">
    <property type="entry name" value="DnaJ"/>
    <property type="match status" value="1"/>
</dbReference>
<dbReference type="PANTHER" id="PTHR44916">
    <property type="entry name" value="CHAPERONE DNAJ-DOMAIN SUPERFAMILY PROTEIN-RELATED"/>
    <property type="match status" value="1"/>
</dbReference>
<reference evidence="2 3" key="1">
    <citation type="journal article" date="2011" name="Science">
        <title>The Selaginella genome identifies genetic changes associated with the evolution of vascular plants.</title>
        <authorList>
            <person name="Banks J.A."/>
            <person name="Nishiyama T."/>
            <person name="Hasebe M."/>
            <person name="Bowman J.L."/>
            <person name="Gribskov M."/>
            <person name="dePamphilis C."/>
            <person name="Albert V.A."/>
            <person name="Aono N."/>
            <person name="Aoyama T."/>
            <person name="Ambrose B.A."/>
            <person name="Ashton N.W."/>
            <person name="Axtell M.J."/>
            <person name="Barker E."/>
            <person name="Barker M.S."/>
            <person name="Bennetzen J.L."/>
            <person name="Bonawitz N.D."/>
            <person name="Chapple C."/>
            <person name="Cheng C."/>
            <person name="Correa L.G."/>
            <person name="Dacre M."/>
            <person name="DeBarry J."/>
            <person name="Dreyer I."/>
            <person name="Elias M."/>
            <person name="Engstrom E.M."/>
            <person name="Estelle M."/>
            <person name="Feng L."/>
            <person name="Finet C."/>
            <person name="Floyd S.K."/>
            <person name="Frommer W.B."/>
            <person name="Fujita T."/>
            <person name="Gramzow L."/>
            <person name="Gutensohn M."/>
            <person name="Harholt J."/>
            <person name="Hattori M."/>
            <person name="Heyl A."/>
            <person name="Hirai T."/>
            <person name="Hiwatashi Y."/>
            <person name="Ishikawa M."/>
            <person name="Iwata M."/>
            <person name="Karol K.G."/>
            <person name="Koehler B."/>
            <person name="Kolukisaoglu U."/>
            <person name="Kubo M."/>
            <person name="Kurata T."/>
            <person name="Lalonde S."/>
            <person name="Li K."/>
            <person name="Li Y."/>
            <person name="Litt A."/>
            <person name="Lyons E."/>
            <person name="Manning G."/>
            <person name="Maruyama T."/>
            <person name="Michael T.P."/>
            <person name="Mikami K."/>
            <person name="Miyazaki S."/>
            <person name="Morinaga S."/>
            <person name="Murata T."/>
            <person name="Mueller-Roeber B."/>
            <person name="Nelson D.R."/>
            <person name="Obara M."/>
            <person name="Oguri Y."/>
            <person name="Olmstead R.G."/>
            <person name="Onodera N."/>
            <person name="Petersen B.L."/>
            <person name="Pils B."/>
            <person name="Prigge M."/>
            <person name="Rensing S.A."/>
            <person name="Riano-Pachon D.M."/>
            <person name="Roberts A.W."/>
            <person name="Sato Y."/>
            <person name="Scheller H.V."/>
            <person name="Schulz B."/>
            <person name="Schulz C."/>
            <person name="Shakirov E.V."/>
            <person name="Shibagaki N."/>
            <person name="Shinohara N."/>
            <person name="Shippen D.E."/>
            <person name="Soerensen I."/>
            <person name="Sotooka R."/>
            <person name="Sugimoto N."/>
            <person name="Sugita M."/>
            <person name="Sumikawa N."/>
            <person name="Tanurdzic M."/>
            <person name="Theissen G."/>
            <person name="Ulvskov P."/>
            <person name="Wakazuki S."/>
            <person name="Weng J.K."/>
            <person name="Willats W.W."/>
            <person name="Wipf D."/>
            <person name="Wolf P.G."/>
            <person name="Yang L."/>
            <person name="Zimmer A.D."/>
            <person name="Zhu Q."/>
            <person name="Mitros T."/>
            <person name="Hellsten U."/>
            <person name="Loque D."/>
            <person name="Otillar R."/>
            <person name="Salamov A."/>
            <person name="Schmutz J."/>
            <person name="Shapiro H."/>
            <person name="Lindquist E."/>
            <person name="Lucas S."/>
            <person name="Rokhsar D."/>
            <person name="Grigoriev I.V."/>
        </authorList>
    </citation>
    <scope>NUCLEOTIDE SEQUENCE [LARGE SCALE GENOMIC DNA]</scope>
</reference>
<dbReference type="InterPro" id="IPR001623">
    <property type="entry name" value="DnaJ_domain"/>
</dbReference>
<dbReference type="PANTHER" id="PTHR44916:SF1">
    <property type="entry name" value="CHAPERONE DNAJ-DOMAIN SUPERFAMILY PROTEIN-RELATED"/>
    <property type="match status" value="1"/>
</dbReference>
<keyword evidence="3" id="KW-1185">Reference proteome</keyword>
<dbReference type="Gramene" id="EFJ11623">
    <property type="protein sequence ID" value="EFJ11623"/>
    <property type="gene ID" value="SELMODRAFT_426159"/>
</dbReference>
<feature type="domain" description="J" evidence="1">
    <location>
        <begin position="19"/>
        <end position="84"/>
    </location>
</feature>
<dbReference type="CDD" id="cd06257">
    <property type="entry name" value="DnaJ"/>
    <property type="match status" value="1"/>
</dbReference>
<name>D8SVI3_SELML</name>
<dbReference type="SMART" id="SM00271">
    <property type="entry name" value="DnaJ"/>
    <property type="match status" value="1"/>
</dbReference>